<evidence type="ECO:0000256" key="1">
    <source>
        <dbReference type="SAM" id="Phobius"/>
    </source>
</evidence>
<keyword evidence="1" id="KW-0812">Transmembrane</keyword>
<gene>
    <name evidence="2" type="ORF">EB812_08400</name>
</gene>
<keyword evidence="1" id="KW-0472">Membrane</keyword>
<organism evidence="2 3">
    <name type="scientific">Desulfovibrio legallii</name>
    <dbReference type="NCBI Taxonomy" id="571438"/>
    <lineage>
        <taxon>Bacteria</taxon>
        <taxon>Pseudomonadati</taxon>
        <taxon>Thermodesulfobacteriota</taxon>
        <taxon>Desulfovibrionia</taxon>
        <taxon>Desulfovibrionales</taxon>
        <taxon>Desulfovibrionaceae</taxon>
        <taxon>Desulfovibrio</taxon>
    </lineage>
</organism>
<feature type="transmembrane region" description="Helical" evidence="1">
    <location>
        <begin position="31"/>
        <end position="52"/>
    </location>
</feature>
<dbReference type="AlphaFoldDB" id="A0A6H3FDA6"/>
<protein>
    <submittedName>
        <fullName evidence="2">Uncharacterized protein</fullName>
    </submittedName>
</protein>
<evidence type="ECO:0000313" key="2">
    <source>
        <dbReference type="EMBL" id="TBH79348.1"/>
    </source>
</evidence>
<dbReference type="Proteomes" id="UP000292919">
    <property type="component" value="Unassembled WGS sequence"/>
</dbReference>
<reference evidence="2 3" key="1">
    <citation type="submission" date="2018-12" db="EMBL/GenBank/DDBJ databases">
        <title>First genome draft of Desulfovibrio legallis sp. nov.</title>
        <authorList>
            <person name="Ben Dhia O."/>
            <person name="Najjari A."/>
            <person name="Ferjani R."/>
            <person name="Fhoula I."/>
            <person name="Fardeau M.-L."/>
            <person name="Boudabbous A."/>
            <person name="Ouzari H.I."/>
        </authorList>
    </citation>
    <scope>NUCLEOTIDE SEQUENCE [LARGE SCALE GENOMIC DNA]</scope>
    <source>
        <strain evidence="2 3">H1T</strain>
    </source>
</reference>
<name>A0A6H3FDA6_9BACT</name>
<dbReference type="EMBL" id="SIXC01000009">
    <property type="protein sequence ID" value="TBH79348.1"/>
    <property type="molecule type" value="Genomic_DNA"/>
</dbReference>
<evidence type="ECO:0000313" key="3">
    <source>
        <dbReference type="Proteomes" id="UP000292919"/>
    </source>
</evidence>
<accession>A0A6H3FDA6</accession>
<keyword evidence="3" id="KW-1185">Reference proteome</keyword>
<keyword evidence="1" id="KW-1133">Transmembrane helix</keyword>
<sequence length="84" mass="9177">MCFLCAMAAAWGMYALIYLAGIPWASQQANVLVFAIAGLCFIFIFVLPRYGLKPTVVRYAVMAVTLIPSLANGQELVRQSGFLD</sequence>
<comment type="caution">
    <text evidence="2">The sequence shown here is derived from an EMBL/GenBank/DDBJ whole genome shotgun (WGS) entry which is preliminary data.</text>
</comment>
<proteinExistence type="predicted"/>
<dbReference type="RefSeq" id="WP_130958077.1">
    <property type="nucleotide sequence ID" value="NZ_JAQDZC010000034.1"/>
</dbReference>